<keyword evidence="3" id="KW-1185">Reference proteome</keyword>
<feature type="compositionally biased region" description="Basic and acidic residues" evidence="1">
    <location>
        <begin position="56"/>
        <end position="74"/>
    </location>
</feature>
<name>A0A4C1U7J7_EUMVA</name>
<feature type="compositionally biased region" description="Basic and acidic residues" evidence="1">
    <location>
        <begin position="10"/>
        <end position="40"/>
    </location>
</feature>
<dbReference type="Proteomes" id="UP000299102">
    <property type="component" value="Unassembled WGS sequence"/>
</dbReference>
<dbReference type="EMBL" id="BGZK01000132">
    <property type="protein sequence ID" value="GBP21806.1"/>
    <property type="molecule type" value="Genomic_DNA"/>
</dbReference>
<reference evidence="2 3" key="1">
    <citation type="journal article" date="2019" name="Commun. Biol.">
        <title>The bagworm genome reveals a unique fibroin gene that provides high tensile strength.</title>
        <authorList>
            <person name="Kono N."/>
            <person name="Nakamura H."/>
            <person name="Ohtoshi R."/>
            <person name="Tomita M."/>
            <person name="Numata K."/>
            <person name="Arakawa K."/>
        </authorList>
    </citation>
    <scope>NUCLEOTIDE SEQUENCE [LARGE SCALE GENOMIC DNA]</scope>
</reference>
<gene>
    <name evidence="2" type="ORF">EVAR_10985_1</name>
</gene>
<evidence type="ECO:0000313" key="3">
    <source>
        <dbReference type="Proteomes" id="UP000299102"/>
    </source>
</evidence>
<sequence>MILIGAGPKSRSDNGGRRREAQDVEADSRKRGSVGDERSSAKPKIKTRVLNNDIESSVRRMASDSRRSPADRGSRSRRSSSYQKDIAHRIAAGTACTPSNVDVSGTPSTAIGTRHADARNRLTADRILMLYSRRGTNSTKWDLFSLNFTHSPLFTHR</sequence>
<dbReference type="AlphaFoldDB" id="A0A4C1U7J7"/>
<comment type="caution">
    <text evidence="2">The sequence shown here is derived from an EMBL/GenBank/DDBJ whole genome shotgun (WGS) entry which is preliminary data.</text>
</comment>
<accession>A0A4C1U7J7</accession>
<proteinExistence type="predicted"/>
<organism evidence="2 3">
    <name type="scientific">Eumeta variegata</name>
    <name type="common">Bagworm moth</name>
    <name type="synonym">Eumeta japonica</name>
    <dbReference type="NCBI Taxonomy" id="151549"/>
    <lineage>
        <taxon>Eukaryota</taxon>
        <taxon>Metazoa</taxon>
        <taxon>Ecdysozoa</taxon>
        <taxon>Arthropoda</taxon>
        <taxon>Hexapoda</taxon>
        <taxon>Insecta</taxon>
        <taxon>Pterygota</taxon>
        <taxon>Neoptera</taxon>
        <taxon>Endopterygota</taxon>
        <taxon>Lepidoptera</taxon>
        <taxon>Glossata</taxon>
        <taxon>Ditrysia</taxon>
        <taxon>Tineoidea</taxon>
        <taxon>Psychidae</taxon>
        <taxon>Oiketicinae</taxon>
        <taxon>Eumeta</taxon>
    </lineage>
</organism>
<protein>
    <submittedName>
        <fullName evidence="2">Uncharacterized protein</fullName>
    </submittedName>
</protein>
<feature type="region of interest" description="Disordered" evidence="1">
    <location>
        <begin position="1"/>
        <end position="84"/>
    </location>
</feature>
<evidence type="ECO:0000256" key="1">
    <source>
        <dbReference type="SAM" id="MobiDB-lite"/>
    </source>
</evidence>
<evidence type="ECO:0000313" key="2">
    <source>
        <dbReference type="EMBL" id="GBP21806.1"/>
    </source>
</evidence>